<keyword evidence="1" id="KW-0808">Transferase</keyword>
<dbReference type="RefSeq" id="WP_228846987.1">
    <property type="nucleotide sequence ID" value="NZ_JADCKQ010000001.1"/>
</dbReference>
<dbReference type="EC" id="2.7.7.108" evidence="5"/>
<gene>
    <name evidence="10" type="ORF">H1D41_00025</name>
</gene>
<dbReference type="PANTHER" id="PTHR39560:SF1">
    <property type="entry name" value="PROTEIN ADENYLYLTRANSFERASE FIC-RELATED"/>
    <property type="match status" value="1"/>
</dbReference>
<organism evidence="10 11">
    <name type="scientific">Halocynthiibacter styelae</name>
    <dbReference type="NCBI Taxonomy" id="2761955"/>
    <lineage>
        <taxon>Bacteria</taxon>
        <taxon>Pseudomonadati</taxon>
        <taxon>Pseudomonadota</taxon>
        <taxon>Alphaproteobacteria</taxon>
        <taxon>Rhodobacterales</taxon>
        <taxon>Paracoccaceae</taxon>
        <taxon>Halocynthiibacter</taxon>
    </lineage>
</organism>
<keyword evidence="2" id="KW-0548">Nucleotidyltransferase</keyword>
<keyword evidence="3" id="KW-0547">Nucleotide-binding</keyword>
<comment type="catalytic activity">
    <reaction evidence="6">
        <text>L-threonyl-[protein] + ATP = 3-O-(5'-adenylyl)-L-threonyl-[protein] + diphosphate</text>
        <dbReference type="Rhea" id="RHEA:54292"/>
        <dbReference type="Rhea" id="RHEA-COMP:11060"/>
        <dbReference type="Rhea" id="RHEA-COMP:13847"/>
        <dbReference type="ChEBI" id="CHEBI:30013"/>
        <dbReference type="ChEBI" id="CHEBI:30616"/>
        <dbReference type="ChEBI" id="CHEBI:33019"/>
        <dbReference type="ChEBI" id="CHEBI:138113"/>
        <dbReference type="EC" id="2.7.7.108"/>
    </reaction>
</comment>
<evidence type="ECO:0000313" key="10">
    <source>
        <dbReference type="EMBL" id="MBI1492016.1"/>
    </source>
</evidence>
<dbReference type="Proteomes" id="UP000640583">
    <property type="component" value="Unassembled WGS sequence"/>
</dbReference>
<dbReference type="GO" id="GO:0070733">
    <property type="term" value="F:AMPylase activity"/>
    <property type="evidence" value="ECO:0007669"/>
    <property type="project" value="UniProtKB-EC"/>
</dbReference>
<comment type="caution">
    <text evidence="10">The sequence shown here is derived from an EMBL/GenBank/DDBJ whole genome shotgun (WGS) entry which is preliminary data.</text>
</comment>
<evidence type="ECO:0000313" key="11">
    <source>
        <dbReference type="Proteomes" id="UP000640583"/>
    </source>
</evidence>
<proteinExistence type="predicted"/>
<keyword evidence="4" id="KW-0067">ATP-binding</keyword>
<comment type="catalytic activity">
    <reaction evidence="7">
        <text>L-tyrosyl-[protein] + ATP = O-(5'-adenylyl)-L-tyrosyl-[protein] + diphosphate</text>
        <dbReference type="Rhea" id="RHEA:54288"/>
        <dbReference type="Rhea" id="RHEA-COMP:10136"/>
        <dbReference type="Rhea" id="RHEA-COMP:13846"/>
        <dbReference type="ChEBI" id="CHEBI:30616"/>
        <dbReference type="ChEBI" id="CHEBI:33019"/>
        <dbReference type="ChEBI" id="CHEBI:46858"/>
        <dbReference type="ChEBI" id="CHEBI:83624"/>
        <dbReference type="EC" id="2.7.7.108"/>
    </reaction>
</comment>
<dbReference type="AlphaFoldDB" id="A0A8J7IKZ6"/>
<accession>A0A8J7IKZ6</accession>
<feature type="compositionally biased region" description="Basic and acidic residues" evidence="8">
    <location>
        <begin position="212"/>
        <end position="225"/>
    </location>
</feature>
<sequence>MSDPEYCYPPDHTVLRNKWGLKDAEFLNEIERELVATRTTRGMPEGDFDLKHLQAMHFRMFQDIYDWAGEIRTVEINKGGDQFQFRRFIETGMDDVHRRVVAADYLKGSTPDAFSETAGELIGDINHIHPFREGNGRTQMQYLKQLSEKAGHDIDLKSIDRDAWITASRQSHQADYTGLQTCIRGALKTEPLHSPNIDQKDYAKSLRQAQSETRDMQKTREQDIE</sequence>
<evidence type="ECO:0000256" key="1">
    <source>
        <dbReference type="ARBA" id="ARBA00022679"/>
    </source>
</evidence>
<dbReference type="PROSITE" id="PS51459">
    <property type="entry name" value="FIDO"/>
    <property type="match status" value="1"/>
</dbReference>
<dbReference type="EMBL" id="JADCKQ010000001">
    <property type="protein sequence ID" value="MBI1492016.1"/>
    <property type="molecule type" value="Genomic_DNA"/>
</dbReference>
<evidence type="ECO:0000256" key="6">
    <source>
        <dbReference type="ARBA" id="ARBA00047939"/>
    </source>
</evidence>
<reference evidence="10" key="1">
    <citation type="submission" date="2020-10" db="EMBL/GenBank/DDBJ databases">
        <title>Paenihalocynthiibacter styelae gen. nov., sp. nov., isolated from stalked sea squirt Styela clava.</title>
        <authorList>
            <person name="Kim Y.-O."/>
            <person name="Yoon J.-H."/>
        </authorList>
    </citation>
    <scope>NUCLEOTIDE SEQUENCE</scope>
    <source>
        <strain evidence="10">MYP1-1</strain>
    </source>
</reference>
<evidence type="ECO:0000256" key="7">
    <source>
        <dbReference type="ARBA" id="ARBA00048696"/>
    </source>
</evidence>
<dbReference type="GO" id="GO:0005524">
    <property type="term" value="F:ATP binding"/>
    <property type="evidence" value="ECO:0007669"/>
    <property type="project" value="UniProtKB-KW"/>
</dbReference>
<dbReference type="Pfam" id="PF02661">
    <property type="entry name" value="Fic"/>
    <property type="match status" value="1"/>
</dbReference>
<evidence type="ECO:0000259" key="9">
    <source>
        <dbReference type="PROSITE" id="PS51459"/>
    </source>
</evidence>
<evidence type="ECO:0000256" key="3">
    <source>
        <dbReference type="ARBA" id="ARBA00022741"/>
    </source>
</evidence>
<dbReference type="Gene3D" id="1.10.3290.10">
    <property type="entry name" value="Fido-like domain"/>
    <property type="match status" value="1"/>
</dbReference>
<evidence type="ECO:0000256" key="2">
    <source>
        <dbReference type="ARBA" id="ARBA00022695"/>
    </source>
</evidence>
<dbReference type="InterPro" id="IPR036597">
    <property type="entry name" value="Fido-like_dom_sf"/>
</dbReference>
<feature type="region of interest" description="Disordered" evidence="8">
    <location>
        <begin position="190"/>
        <end position="225"/>
    </location>
</feature>
<evidence type="ECO:0000256" key="8">
    <source>
        <dbReference type="SAM" id="MobiDB-lite"/>
    </source>
</evidence>
<dbReference type="PANTHER" id="PTHR39560">
    <property type="entry name" value="PROTEIN ADENYLYLTRANSFERASE FIC-RELATED"/>
    <property type="match status" value="1"/>
</dbReference>
<dbReference type="SUPFAM" id="SSF140931">
    <property type="entry name" value="Fic-like"/>
    <property type="match status" value="1"/>
</dbReference>
<protein>
    <recommendedName>
        <fullName evidence="5">protein adenylyltransferase</fullName>
        <ecNumber evidence="5">2.7.7.108</ecNumber>
    </recommendedName>
</protein>
<name>A0A8J7IKZ6_9RHOB</name>
<feature type="domain" description="Fido" evidence="9">
    <location>
        <begin position="48"/>
        <end position="188"/>
    </location>
</feature>
<dbReference type="GO" id="GO:0051302">
    <property type="term" value="P:regulation of cell division"/>
    <property type="evidence" value="ECO:0007669"/>
    <property type="project" value="TreeGrafter"/>
</dbReference>
<evidence type="ECO:0000256" key="5">
    <source>
        <dbReference type="ARBA" id="ARBA00034531"/>
    </source>
</evidence>
<keyword evidence="11" id="KW-1185">Reference proteome</keyword>
<dbReference type="InterPro" id="IPR003812">
    <property type="entry name" value="Fido"/>
</dbReference>
<evidence type="ECO:0000256" key="4">
    <source>
        <dbReference type="ARBA" id="ARBA00022840"/>
    </source>
</evidence>